<dbReference type="GO" id="GO:0006508">
    <property type="term" value="P:proteolysis"/>
    <property type="evidence" value="ECO:0007669"/>
    <property type="project" value="UniProtKB-KW"/>
</dbReference>
<reference evidence="11 12" key="1">
    <citation type="submission" date="2019-03" db="EMBL/GenBank/DDBJ databases">
        <title>Genomic Encyclopedia of Type Strains, Phase IV (KMG-IV): sequencing the most valuable type-strain genomes for metagenomic binning, comparative biology and taxonomic classification.</title>
        <authorList>
            <person name="Goeker M."/>
        </authorList>
    </citation>
    <scope>NUCLEOTIDE SEQUENCE [LARGE SCALE GENOMIC DNA]</scope>
    <source>
        <strain evidence="11 12">DSM 28559</strain>
    </source>
</reference>
<dbReference type="PANTHER" id="PTHR28570:SF2">
    <property type="entry name" value="M18 FAMILY AMINOPEPTIDASE 1-RELATED"/>
    <property type="match status" value="1"/>
</dbReference>
<evidence type="ECO:0000256" key="2">
    <source>
        <dbReference type="ARBA" id="ARBA00008290"/>
    </source>
</evidence>
<dbReference type="EMBL" id="SLXA01000005">
    <property type="protein sequence ID" value="TCO84871.1"/>
    <property type="molecule type" value="Genomic_DNA"/>
</dbReference>
<dbReference type="GO" id="GO:0004177">
    <property type="term" value="F:aminopeptidase activity"/>
    <property type="evidence" value="ECO:0007669"/>
    <property type="project" value="UniProtKB-KW"/>
</dbReference>
<dbReference type="Gene3D" id="3.40.630.10">
    <property type="entry name" value="Zn peptidases"/>
    <property type="match status" value="1"/>
</dbReference>
<keyword evidence="8 9" id="KW-0482">Metalloprotease</keyword>
<dbReference type="Gene3D" id="2.30.250.10">
    <property type="entry name" value="Aminopeptidase i, Domain 2"/>
    <property type="match status" value="1"/>
</dbReference>
<protein>
    <recommendedName>
        <fullName evidence="10">M18 family aminopeptidase</fullName>
        <ecNumber evidence="10">3.4.11.-</ecNumber>
    </recommendedName>
</protein>
<dbReference type="OrthoDB" id="89722at2"/>
<dbReference type="PRINTS" id="PR00932">
    <property type="entry name" value="AMINO1PTASE"/>
</dbReference>
<dbReference type="PANTHER" id="PTHR28570">
    <property type="entry name" value="ASPARTYL AMINOPEPTIDASE"/>
    <property type="match status" value="1"/>
</dbReference>
<name>A0A4R2LBI1_9FIRM</name>
<dbReference type="Pfam" id="PF02127">
    <property type="entry name" value="Peptidase_M18"/>
    <property type="match status" value="1"/>
</dbReference>
<sequence length="462" mass="51357">MKENTWNTYTDEDLEMMDALIQGYKFFLDNGKTERECVRQMIGAAKQYGYVSMEDVIRGGHILRHGSKVYAQTKGKAVMFINIGLFPVEEGLNILGAHIDSPRLDLKQNPLYEDTELAYMDTHYYGGIKKYQWVTLPLALHGTIVKKDGSHVEINIGEDENDPVFGVTDLLVHLSAKQLDKKGAVVVEGENLDILVGSRPLKDSDTKDKVKANILKLLKEKYDIEEEDFVSGEIEVVPAGKSRDFGLDRSMIMGYGQDDRVCAYTSLMAMLSVVEVMRTSVAVFVDKEEIGSVGASSMGSRFFENTIAEVLQAMGKLNDITLRRTLANSKMISSDVNAAYDPAYSSVFEKNNTAYFGHGVVFNKYTGARGKAGSNDAGAEYVARIRRIMDENKVAYQMAEMGKVDAGGGNTIAWIPAAYDMDVIDCGVPVLSMHAPWEVTSKADIYEAEKCYETFLKTKDWI</sequence>
<evidence type="ECO:0000256" key="9">
    <source>
        <dbReference type="RuleBase" id="RU004386"/>
    </source>
</evidence>
<dbReference type="InterPro" id="IPR001948">
    <property type="entry name" value="Peptidase_M18"/>
</dbReference>
<evidence type="ECO:0000313" key="11">
    <source>
        <dbReference type="EMBL" id="TCO84871.1"/>
    </source>
</evidence>
<evidence type="ECO:0000256" key="10">
    <source>
        <dbReference type="RuleBase" id="RU004387"/>
    </source>
</evidence>
<comment type="caution">
    <text evidence="11">The sequence shown here is derived from an EMBL/GenBank/DDBJ whole genome shotgun (WGS) entry which is preliminary data.</text>
</comment>
<keyword evidence="6 9" id="KW-0378">Hydrolase</keyword>
<dbReference type="FunFam" id="2.30.250.10:FF:000006">
    <property type="entry name" value="Probable M18 family aminopeptidase 1"/>
    <property type="match status" value="1"/>
</dbReference>
<evidence type="ECO:0000256" key="1">
    <source>
        <dbReference type="ARBA" id="ARBA00001947"/>
    </source>
</evidence>
<dbReference type="SUPFAM" id="SSF53187">
    <property type="entry name" value="Zn-dependent exopeptidases"/>
    <property type="match status" value="1"/>
</dbReference>
<evidence type="ECO:0000256" key="7">
    <source>
        <dbReference type="ARBA" id="ARBA00022833"/>
    </source>
</evidence>
<keyword evidence="5 9" id="KW-0479">Metal-binding</keyword>
<evidence type="ECO:0000313" key="12">
    <source>
        <dbReference type="Proteomes" id="UP000295711"/>
    </source>
</evidence>
<dbReference type="SUPFAM" id="SSF101821">
    <property type="entry name" value="Aminopeptidase/glucanase lid domain"/>
    <property type="match status" value="1"/>
</dbReference>
<dbReference type="RefSeq" id="WP_132091062.1">
    <property type="nucleotide sequence ID" value="NZ_JANKAQ010000007.1"/>
</dbReference>
<dbReference type="NCBIfam" id="NF002600">
    <property type="entry name" value="PRK02256.1"/>
    <property type="match status" value="1"/>
</dbReference>
<comment type="similarity">
    <text evidence="2 9">Belongs to the peptidase M18 family.</text>
</comment>
<proteinExistence type="inferred from homology"/>
<dbReference type="Proteomes" id="UP000295711">
    <property type="component" value="Unassembled WGS sequence"/>
</dbReference>
<comment type="cofactor">
    <cofactor evidence="1 10">
        <name>Zn(2+)</name>
        <dbReference type="ChEBI" id="CHEBI:29105"/>
    </cofactor>
</comment>
<gene>
    <name evidence="11" type="ORF">EV212_105138</name>
</gene>
<dbReference type="GO" id="GO:0008270">
    <property type="term" value="F:zinc ion binding"/>
    <property type="evidence" value="ECO:0007669"/>
    <property type="project" value="InterPro"/>
</dbReference>
<keyword evidence="4 9" id="KW-0645">Protease</keyword>
<dbReference type="InterPro" id="IPR023358">
    <property type="entry name" value="Peptidase_M18_dom2"/>
</dbReference>
<evidence type="ECO:0000256" key="8">
    <source>
        <dbReference type="ARBA" id="ARBA00023049"/>
    </source>
</evidence>
<evidence type="ECO:0000256" key="4">
    <source>
        <dbReference type="ARBA" id="ARBA00022670"/>
    </source>
</evidence>
<dbReference type="GO" id="GO:0005737">
    <property type="term" value="C:cytoplasm"/>
    <property type="evidence" value="ECO:0007669"/>
    <property type="project" value="UniProtKB-ARBA"/>
</dbReference>
<dbReference type="GO" id="GO:0008237">
    <property type="term" value="F:metallopeptidase activity"/>
    <property type="evidence" value="ECO:0007669"/>
    <property type="project" value="UniProtKB-KW"/>
</dbReference>
<organism evidence="11 12">
    <name type="scientific">Frisingicoccus caecimuris</name>
    <dbReference type="NCBI Taxonomy" id="1796636"/>
    <lineage>
        <taxon>Bacteria</taxon>
        <taxon>Bacillati</taxon>
        <taxon>Bacillota</taxon>
        <taxon>Clostridia</taxon>
        <taxon>Lachnospirales</taxon>
        <taxon>Lachnospiraceae</taxon>
        <taxon>Frisingicoccus</taxon>
    </lineage>
</organism>
<dbReference type="AlphaFoldDB" id="A0A4R2LBI1"/>
<evidence type="ECO:0000256" key="6">
    <source>
        <dbReference type="ARBA" id="ARBA00022801"/>
    </source>
</evidence>
<dbReference type="EC" id="3.4.11.-" evidence="10"/>
<keyword evidence="12" id="KW-1185">Reference proteome</keyword>
<keyword evidence="3 9" id="KW-0031">Aminopeptidase</keyword>
<accession>A0A4R2LBI1</accession>
<keyword evidence="7 9" id="KW-0862">Zinc</keyword>
<evidence type="ECO:0000256" key="5">
    <source>
        <dbReference type="ARBA" id="ARBA00022723"/>
    </source>
</evidence>
<evidence type="ECO:0000256" key="3">
    <source>
        <dbReference type="ARBA" id="ARBA00022438"/>
    </source>
</evidence>